<proteinExistence type="predicted"/>
<feature type="region of interest" description="Disordered" evidence="1">
    <location>
        <begin position="78"/>
        <end position="161"/>
    </location>
</feature>
<feature type="region of interest" description="Disordered" evidence="1">
    <location>
        <begin position="1"/>
        <end position="21"/>
    </location>
</feature>
<feature type="region of interest" description="Disordered" evidence="1">
    <location>
        <begin position="482"/>
        <end position="535"/>
    </location>
</feature>
<feature type="region of interest" description="Disordered" evidence="1">
    <location>
        <begin position="176"/>
        <end position="459"/>
    </location>
</feature>
<evidence type="ECO:0000313" key="3">
    <source>
        <dbReference type="Proteomes" id="UP000016924"/>
    </source>
</evidence>
<dbReference type="HOGENOM" id="CLU_508992_0_0_1"/>
<feature type="compositionally biased region" description="Low complexity" evidence="1">
    <location>
        <begin position="299"/>
        <end position="331"/>
    </location>
</feature>
<feature type="compositionally biased region" description="Basic and acidic residues" evidence="1">
    <location>
        <begin position="127"/>
        <end position="139"/>
    </location>
</feature>
<accession>R7YS29</accession>
<feature type="compositionally biased region" description="Pro residues" evidence="1">
    <location>
        <begin position="372"/>
        <end position="386"/>
    </location>
</feature>
<organism evidence="2 3">
    <name type="scientific">Coniosporium apollinis (strain CBS 100218)</name>
    <name type="common">Rock-inhabiting black yeast</name>
    <dbReference type="NCBI Taxonomy" id="1168221"/>
    <lineage>
        <taxon>Eukaryota</taxon>
        <taxon>Fungi</taxon>
        <taxon>Dikarya</taxon>
        <taxon>Ascomycota</taxon>
        <taxon>Pezizomycotina</taxon>
        <taxon>Dothideomycetes</taxon>
        <taxon>Dothideomycetes incertae sedis</taxon>
        <taxon>Coniosporium</taxon>
    </lineage>
</organism>
<dbReference type="eggNOG" id="ENOG502RJYJ">
    <property type="taxonomic scope" value="Eukaryota"/>
</dbReference>
<dbReference type="OrthoDB" id="5326588at2759"/>
<reference evidence="3" key="1">
    <citation type="submission" date="2012-06" db="EMBL/GenBank/DDBJ databases">
        <title>The genome sequence of Coniosporium apollinis CBS 100218.</title>
        <authorList>
            <consortium name="The Broad Institute Genome Sequencing Platform"/>
            <person name="Cuomo C."/>
            <person name="Gorbushina A."/>
            <person name="Noack S."/>
            <person name="Walker B."/>
            <person name="Young S.K."/>
            <person name="Zeng Q."/>
            <person name="Gargeya S."/>
            <person name="Fitzgerald M."/>
            <person name="Haas B."/>
            <person name="Abouelleil A."/>
            <person name="Alvarado L."/>
            <person name="Arachchi H.M."/>
            <person name="Berlin A.M."/>
            <person name="Chapman S.B."/>
            <person name="Goldberg J."/>
            <person name="Griggs A."/>
            <person name="Gujja S."/>
            <person name="Hansen M."/>
            <person name="Howarth C."/>
            <person name="Imamovic A."/>
            <person name="Larimer J."/>
            <person name="McCowan C."/>
            <person name="Montmayeur A."/>
            <person name="Murphy C."/>
            <person name="Neiman D."/>
            <person name="Pearson M."/>
            <person name="Priest M."/>
            <person name="Roberts A."/>
            <person name="Saif S."/>
            <person name="Shea T."/>
            <person name="Sisk P."/>
            <person name="Sykes S."/>
            <person name="Wortman J."/>
            <person name="Nusbaum C."/>
            <person name="Birren B."/>
        </authorList>
    </citation>
    <scope>NUCLEOTIDE SEQUENCE [LARGE SCALE GENOMIC DNA]</scope>
    <source>
        <strain evidence="3">CBS 100218</strain>
    </source>
</reference>
<gene>
    <name evidence="2" type="ORF">W97_03703</name>
</gene>
<feature type="compositionally biased region" description="Polar residues" evidence="1">
    <location>
        <begin position="264"/>
        <end position="277"/>
    </location>
</feature>
<feature type="compositionally biased region" description="Basic and acidic residues" evidence="1">
    <location>
        <begin position="482"/>
        <end position="513"/>
    </location>
</feature>
<dbReference type="GeneID" id="19901014"/>
<evidence type="ECO:0000256" key="1">
    <source>
        <dbReference type="SAM" id="MobiDB-lite"/>
    </source>
</evidence>
<feature type="compositionally biased region" description="Basic and acidic residues" evidence="1">
    <location>
        <begin position="196"/>
        <end position="214"/>
    </location>
</feature>
<dbReference type="Proteomes" id="UP000016924">
    <property type="component" value="Unassembled WGS sequence"/>
</dbReference>
<dbReference type="OMA" id="YMESYMQ"/>
<dbReference type="EMBL" id="JH767568">
    <property type="protein sequence ID" value="EON64471.1"/>
    <property type="molecule type" value="Genomic_DNA"/>
</dbReference>
<name>R7YS29_CONA1</name>
<keyword evidence="3" id="KW-1185">Reference proteome</keyword>
<evidence type="ECO:0000313" key="2">
    <source>
        <dbReference type="EMBL" id="EON64471.1"/>
    </source>
</evidence>
<feature type="compositionally biased region" description="Acidic residues" evidence="1">
    <location>
        <begin position="415"/>
        <end position="427"/>
    </location>
</feature>
<dbReference type="RefSeq" id="XP_007779788.1">
    <property type="nucleotide sequence ID" value="XM_007781598.1"/>
</dbReference>
<protein>
    <submittedName>
        <fullName evidence="2">Uncharacterized protein</fullName>
    </submittedName>
</protein>
<feature type="compositionally biased region" description="Polar residues" evidence="1">
    <location>
        <begin position="229"/>
        <end position="242"/>
    </location>
</feature>
<sequence length="535" mass="57618">MTEFRFQERSSGPVPTASKSSFIVPLATNGHGDYDSGEAETFIKTLDEKRRELDHQISLYIAERQKEYETYERQLREKLRHSKEAGISGDDGKLSEANMDSQSSHGAPNILEPPERGSQLPDSTPMRFDDSSVTGKEDTFPDLPKNGPTSRRSAQEREELMGLFTPTFLPLLEGFKLGSKGHDRSNTAPPDLLTRAAEEPVVHVAKRMEVRRSSTEPAFPVKHTRKSSLRPSSSATKSSQQHTKPRKHVTLDIGDAIVDPATDISGSEPESTLSPTHHSLKPPSTEDLPQIERSAHQTPLPASQAQQSAPPSQLPVTLSQQSASQPQTPSTNPHSGPPAHNDAMFSADPAASASPPRPLDSPPGTRSGSLPPLEPYSRPSPSPNPNPRADQATAGASSAPRGAEISHLFGPPGEAADEAVDDDDETGEPGLERRTSDEIGSFVGGIDGDSGFDPADAGSVGYPGTSLGASYMEAHHSWRQSTMREAELRREEEARRKDVAEEREARQGGREEGGGMVARGGGDDDEAFLGDMEDL</sequence>
<dbReference type="AlphaFoldDB" id="R7YS29"/>
<feature type="compositionally biased region" description="Acidic residues" evidence="1">
    <location>
        <begin position="523"/>
        <end position="535"/>
    </location>
</feature>